<evidence type="ECO:0000313" key="3">
    <source>
        <dbReference type="EMBL" id="MBB6229309.1"/>
    </source>
</evidence>
<feature type="domain" description="Beta-lactamase-related" evidence="2">
    <location>
        <begin position="51"/>
        <end position="368"/>
    </location>
</feature>
<protein>
    <submittedName>
        <fullName evidence="3">CubicO group peptidase (Beta-lactamase class C family)</fullName>
    </submittedName>
</protein>
<keyword evidence="4" id="KW-1185">Reference proteome</keyword>
<evidence type="ECO:0000259" key="2">
    <source>
        <dbReference type="Pfam" id="PF00144"/>
    </source>
</evidence>
<keyword evidence="1" id="KW-0472">Membrane</keyword>
<dbReference type="EMBL" id="JACIIV010000041">
    <property type="protein sequence ID" value="MBB6229309.1"/>
    <property type="molecule type" value="Genomic_DNA"/>
</dbReference>
<comment type="caution">
    <text evidence="3">The sequence shown here is derived from an EMBL/GenBank/DDBJ whole genome shotgun (WGS) entry which is preliminary data.</text>
</comment>
<keyword evidence="1" id="KW-1133">Transmembrane helix</keyword>
<gene>
    <name evidence="3" type="ORF">FHS79_003510</name>
</gene>
<evidence type="ECO:0000313" key="4">
    <source>
        <dbReference type="Proteomes" id="UP000538147"/>
    </source>
</evidence>
<reference evidence="3 4" key="1">
    <citation type="submission" date="2020-08" db="EMBL/GenBank/DDBJ databases">
        <title>Genomic Encyclopedia of Type Strains, Phase IV (KMG-IV): sequencing the most valuable type-strain genomes for metagenomic binning, comparative biology and taxonomic classification.</title>
        <authorList>
            <person name="Goeker M."/>
        </authorList>
    </citation>
    <scope>NUCLEOTIDE SEQUENCE [LARGE SCALE GENOMIC DNA]</scope>
    <source>
        <strain evidence="3 4">DSM 102189</strain>
    </source>
</reference>
<dbReference type="RefSeq" id="WP_207792429.1">
    <property type="nucleotide sequence ID" value="NZ_JACIIV010000041.1"/>
</dbReference>
<dbReference type="InterPro" id="IPR001466">
    <property type="entry name" value="Beta-lactam-related"/>
</dbReference>
<dbReference type="Gene3D" id="3.40.710.10">
    <property type="entry name" value="DD-peptidase/beta-lactamase superfamily"/>
    <property type="match status" value="1"/>
</dbReference>
<keyword evidence="1" id="KW-0812">Transmembrane</keyword>
<organism evidence="3 4">
    <name type="scientific">Polymorphobacter multimanifer</name>
    <dbReference type="NCBI Taxonomy" id="1070431"/>
    <lineage>
        <taxon>Bacteria</taxon>
        <taxon>Pseudomonadati</taxon>
        <taxon>Pseudomonadota</taxon>
        <taxon>Alphaproteobacteria</taxon>
        <taxon>Sphingomonadales</taxon>
        <taxon>Sphingosinicellaceae</taxon>
        <taxon>Polymorphobacter</taxon>
    </lineage>
</organism>
<dbReference type="PANTHER" id="PTHR43283">
    <property type="entry name" value="BETA-LACTAMASE-RELATED"/>
    <property type="match status" value="1"/>
</dbReference>
<feature type="transmembrane region" description="Helical" evidence="1">
    <location>
        <begin position="393"/>
        <end position="412"/>
    </location>
</feature>
<dbReference type="AlphaFoldDB" id="A0A841L8F6"/>
<accession>A0A841L8F6</accession>
<evidence type="ECO:0000256" key="1">
    <source>
        <dbReference type="SAM" id="Phobius"/>
    </source>
</evidence>
<proteinExistence type="predicted"/>
<dbReference type="InterPro" id="IPR012338">
    <property type="entry name" value="Beta-lactam/transpept-like"/>
</dbReference>
<dbReference type="SUPFAM" id="SSF56601">
    <property type="entry name" value="beta-lactamase/transpeptidase-like"/>
    <property type="match status" value="1"/>
</dbReference>
<dbReference type="Proteomes" id="UP000538147">
    <property type="component" value="Unassembled WGS sequence"/>
</dbReference>
<sequence length="420" mass="44781">MSAVAGWTLLALPVWSGLAIVATLQGWGRQPLSGPAPQAFMHAAVKRTLAGHEGNVAFVLLEDGQVFGQHFASKGKPVDRDTLFQAASLSKWVTAWGVMTLVESGSLDLDAPVEKYFKRWRLPPSNHDNSAVTVRRLLSHTAGLTDGLGYLGFPPGKPVQPLVASLNRAADAAPGADGFVRVGVEPGSSWRYSGGGYTLLQLVIEDVTGEPFAAYMQRAVLDPLGMRRSTYRPPEPDQLATFYDEDGSEAPHHRYTAAGAASLYTSAADLTRFIQAHLPGPGGELPGRSVLSPRTLELMRKPHAILFGQDHWGLGVILYVPNGKGGFVIGHDGGNAPAINTAARLDPASGDGIIALETGDPSLASRLAGEWTYWRTGEVGMVGVSWMLVLQRIAIGSTVILLVAGFVAWRVWRPVGLRAA</sequence>
<dbReference type="InterPro" id="IPR050789">
    <property type="entry name" value="Diverse_Enzym_Activities"/>
</dbReference>
<name>A0A841L8F6_9SPHN</name>
<dbReference type="Pfam" id="PF00144">
    <property type="entry name" value="Beta-lactamase"/>
    <property type="match status" value="1"/>
</dbReference>